<dbReference type="Proteomes" id="UP000444721">
    <property type="component" value="Unassembled WGS sequence"/>
</dbReference>
<evidence type="ECO:0000256" key="2">
    <source>
        <dbReference type="SAM" id="MobiDB-lite"/>
    </source>
</evidence>
<comment type="caution">
    <text evidence="4">The sequence shown here is derived from an EMBL/GenBank/DDBJ whole genome shotgun (WGS) entry which is preliminary data.</text>
</comment>
<comment type="similarity">
    <text evidence="1">Belongs to the SS18 family.</text>
</comment>
<feature type="compositionally biased region" description="Low complexity" evidence="2">
    <location>
        <begin position="20"/>
        <end position="32"/>
    </location>
</feature>
<feature type="domain" description="SS18 N-terminal" evidence="3">
    <location>
        <begin position="29"/>
        <end position="85"/>
    </location>
</feature>
<dbReference type="AlphaFoldDB" id="A0A6A5BP98"/>
<evidence type="ECO:0000259" key="3">
    <source>
        <dbReference type="Pfam" id="PF05030"/>
    </source>
</evidence>
<sequence length="93" mass="10337">MNPQSNTTQQRAGNPSSAVPSSSSTTQQPEITTQTIQNYLDENQQLIFGILERQKQGQFDQCEALQQKLQNNLIKLATLADQPNQPTAKPTRP</sequence>
<dbReference type="InterPro" id="IPR007726">
    <property type="entry name" value="SS18_N"/>
</dbReference>
<dbReference type="Pfam" id="PF05030">
    <property type="entry name" value="SSXT"/>
    <property type="match status" value="1"/>
</dbReference>
<dbReference type="VEuPathDB" id="AmoebaDB:FDP41_004121"/>
<proteinExistence type="inferred from homology"/>
<evidence type="ECO:0000313" key="5">
    <source>
        <dbReference type="Proteomes" id="UP000444721"/>
    </source>
</evidence>
<dbReference type="VEuPathDB" id="AmoebaDB:NfTy_068920"/>
<reference evidence="4 5" key="1">
    <citation type="journal article" date="2019" name="Sci. Rep.">
        <title>Nanopore sequencing improves the draft genome of the human pathogenic amoeba Naegleria fowleri.</title>
        <authorList>
            <person name="Liechti N."/>
            <person name="Schurch N."/>
            <person name="Bruggmann R."/>
            <person name="Wittwer M."/>
        </authorList>
    </citation>
    <scope>NUCLEOTIDE SEQUENCE [LARGE SCALE GENOMIC DNA]</scope>
    <source>
        <strain evidence="4 5">ATCC 30894</strain>
    </source>
</reference>
<protein>
    <recommendedName>
        <fullName evidence="3">SS18 N-terminal domain-containing protein</fullName>
    </recommendedName>
</protein>
<feature type="compositionally biased region" description="Polar residues" evidence="2">
    <location>
        <begin position="1"/>
        <end position="19"/>
    </location>
</feature>
<organism evidence="4 5">
    <name type="scientific">Naegleria fowleri</name>
    <name type="common">Brain eating amoeba</name>
    <dbReference type="NCBI Taxonomy" id="5763"/>
    <lineage>
        <taxon>Eukaryota</taxon>
        <taxon>Discoba</taxon>
        <taxon>Heterolobosea</taxon>
        <taxon>Tetramitia</taxon>
        <taxon>Eutetramitia</taxon>
        <taxon>Vahlkampfiidae</taxon>
        <taxon>Naegleria</taxon>
    </lineage>
</organism>
<feature type="region of interest" description="Disordered" evidence="2">
    <location>
        <begin position="1"/>
        <end position="32"/>
    </location>
</feature>
<dbReference type="OMA" id="QFDQCEA"/>
<name>A0A6A5BP98_NAEFO</name>
<evidence type="ECO:0000256" key="1">
    <source>
        <dbReference type="ARBA" id="ARBA00007945"/>
    </source>
</evidence>
<gene>
    <name evidence="4" type="ORF">FDP41_004121</name>
</gene>
<accession>A0A6A5BP98</accession>
<evidence type="ECO:0000313" key="4">
    <source>
        <dbReference type="EMBL" id="KAF0976826.1"/>
    </source>
</evidence>
<dbReference type="EMBL" id="VFQX01000036">
    <property type="protein sequence ID" value="KAF0976826.1"/>
    <property type="molecule type" value="Genomic_DNA"/>
</dbReference>
<dbReference type="RefSeq" id="XP_044561539.1">
    <property type="nucleotide sequence ID" value="XM_044707502.1"/>
</dbReference>
<keyword evidence="5" id="KW-1185">Reference proteome</keyword>
<dbReference type="GeneID" id="68111339"/>